<sequence length="329" mass="38244">MVFKLKVLYLALIGIVVWGVADEYFIKLRPVPCTSVQLLGIKMRNVSRLSNITHLLEASSVLSLRRVVGSKNHKLVRSYIVQSLRDLNWHVELDSFTEQTPKLGPIRFHNIIAKLNPNADRYLMLACHYDSKYFKNIKFVGTSDSAVPCAMLLNLALVLKEFLKDLQEASISLMFVFFDGEEAIEEWTATDSLYGSRHLARVWEEQGFLYRIDMLVLLDLIGTSDVHFNHLIEETTNWYKYLMQIENDFSRLGILPPHKAYFSIERVSDPEDDHKPFLERNVPVLHLISTPYPSVWHTQHDDISRTNFDVTEHIGKIIRFFVLQYFKLL</sequence>
<organism evidence="7 8">
    <name type="scientific">Drosophila lebanonensis</name>
    <name type="common">Fruit fly</name>
    <name type="synonym">Scaptodrosophila lebanonensis</name>
    <dbReference type="NCBI Taxonomy" id="7225"/>
    <lineage>
        <taxon>Eukaryota</taxon>
        <taxon>Metazoa</taxon>
        <taxon>Ecdysozoa</taxon>
        <taxon>Arthropoda</taxon>
        <taxon>Hexapoda</taxon>
        <taxon>Insecta</taxon>
        <taxon>Pterygota</taxon>
        <taxon>Neoptera</taxon>
        <taxon>Endopterygota</taxon>
        <taxon>Diptera</taxon>
        <taxon>Brachycera</taxon>
        <taxon>Muscomorpha</taxon>
        <taxon>Ephydroidea</taxon>
        <taxon>Drosophilidae</taxon>
        <taxon>Scaptodrosophila</taxon>
    </lineage>
</organism>
<evidence type="ECO:0000256" key="3">
    <source>
        <dbReference type="ARBA" id="ARBA00012012"/>
    </source>
</evidence>
<keyword evidence="5" id="KW-0012">Acyltransferase</keyword>
<evidence type="ECO:0000256" key="4">
    <source>
        <dbReference type="ARBA" id="ARBA00022679"/>
    </source>
</evidence>
<dbReference type="SUPFAM" id="SSF53187">
    <property type="entry name" value="Zn-dependent exopeptidases"/>
    <property type="match status" value="1"/>
</dbReference>
<evidence type="ECO:0000259" key="6">
    <source>
        <dbReference type="Pfam" id="PF04389"/>
    </source>
</evidence>
<accession>A0A6J2TCP2</accession>
<feature type="domain" description="Peptidase M28" evidence="6">
    <location>
        <begin position="110"/>
        <end position="321"/>
    </location>
</feature>
<dbReference type="GO" id="GO:0016603">
    <property type="term" value="F:glutaminyl-peptide cyclotransferase activity"/>
    <property type="evidence" value="ECO:0007669"/>
    <property type="project" value="UniProtKB-EC"/>
</dbReference>
<evidence type="ECO:0000313" key="8">
    <source>
        <dbReference type="RefSeq" id="XP_030373155.1"/>
    </source>
</evidence>
<dbReference type="Gene3D" id="3.40.630.10">
    <property type="entry name" value="Zn peptidases"/>
    <property type="match status" value="1"/>
</dbReference>
<dbReference type="InterPro" id="IPR037457">
    <property type="entry name" value="M28_QC"/>
</dbReference>
<dbReference type="Pfam" id="PF04389">
    <property type="entry name" value="Peptidase_M28"/>
    <property type="match status" value="1"/>
</dbReference>
<evidence type="ECO:0000313" key="7">
    <source>
        <dbReference type="Proteomes" id="UP000504634"/>
    </source>
</evidence>
<protein>
    <recommendedName>
        <fullName evidence="3">glutaminyl-peptide cyclotransferase</fullName>
        <ecNumber evidence="3">2.3.2.5</ecNumber>
    </recommendedName>
</protein>
<dbReference type="AlphaFoldDB" id="A0A6J2TCP2"/>
<dbReference type="PANTHER" id="PTHR12283">
    <property type="entry name" value="GLUTAMINYL-PEPTIDE CYCLOTRANSFERASE"/>
    <property type="match status" value="1"/>
</dbReference>
<evidence type="ECO:0000256" key="2">
    <source>
        <dbReference type="ARBA" id="ARBA00006014"/>
    </source>
</evidence>
<dbReference type="EC" id="2.3.2.5" evidence="3"/>
<dbReference type="Proteomes" id="UP000504634">
    <property type="component" value="Unplaced"/>
</dbReference>
<dbReference type="InterPro" id="IPR007484">
    <property type="entry name" value="Peptidase_M28"/>
</dbReference>
<name>A0A6J2TCP2_DROLE</name>
<comment type="similarity">
    <text evidence="2">Belongs to the glutaminyl-peptide cyclotransferase family.</text>
</comment>
<evidence type="ECO:0000256" key="5">
    <source>
        <dbReference type="ARBA" id="ARBA00023315"/>
    </source>
</evidence>
<dbReference type="InterPro" id="IPR040234">
    <property type="entry name" value="QC/QCL"/>
</dbReference>
<dbReference type="OrthoDB" id="3907302at2759"/>
<gene>
    <name evidence="8" type="primary">LOC115623089</name>
</gene>
<dbReference type="GeneID" id="115623089"/>
<dbReference type="GO" id="GO:0008270">
    <property type="term" value="F:zinc ion binding"/>
    <property type="evidence" value="ECO:0007669"/>
    <property type="project" value="TreeGrafter"/>
</dbReference>
<evidence type="ECO:0000256" key="1">
    <source>
        <dbReference type="ARBA" id="ARBA00000001"/>
    </source>
</evidence>
<dbReference type="RefSeq" id="XP_030373155.1">
    <property type="nucleotide sequence ID" value="XM_030517295.1"/>
</dbReference>
<comment type="catalytic activity">
    <reaction evidence="1">
        <text>N-terminal L-glutaminyl-[peptide] = N-terminal 5-oxo-L-prolyl-[peptide] + NH4(+)</text>
        <dbReference type="Rhea" id="RHEA:23652"/>
        <dbReference type="Rhea" id="RHEA-COMP:11736"/>
        <dbReference type="Rhea" id="RHEA-COMP:11846"/>
        <dbReference type="ChEBI" id="CHEBI:28938"/>
        <dbReference type="ChEBI" id="CHEBI:64722"/>
        <dbReference type="ChEBI" id="CHEBI:87215"/>
        <dbReference type="EC" id="2.3.2.5"/>
    </reaction>
</comment>
<keyword evidence="7" id="KW-1185">Reference proteome</keyword>
<keyword evidence="4" id="KW-0808">Transferase</keyword>
<reference evidence="8" key="1">
    <citation type="submission" date="2025-08" db="UniProtKB">
        <authorList>
            <consortium name="RefSeq"/>
        </authorList>
    </citation>
    <scope>IDENTIFICATION</scope>
    <source>
        <strain evidence="8">11010-0011.00</strain>
        <tissue evidence="8">Whole body</tissue>
    </source>
</reference>
<dbReference type="PANTHER" id="PTHR12283:SF6">
    <property type="entry name" value="GLUTAMINYL-PEPTIDE CYCLOTRANSFERASE-RELATED"/>
    <property type="match status" value="1"/>
</dbReference>
<proteinExistence type="inferred from homology"/>
<dbReference type="CDD" id="cd03880">
    <property type="entry name" value="M28_QC_like"/>
    <property type="match status" value="1"/>
</dbReference>